<evidence type="ECO:0000256" key="6">
    <source>
        <dbReference type="ARBA" id="ARBA00023186"/>
    </source>
</evidence>
<gene>
    <name evidence="10" type="primary">grpE</name>
    <name evidence="13" type="ORF">SAMN02910344_01432</name>
</gene>
<organism evidence="13 14">
    <name type="scientific">Ruminobacter amylophilus</name>
    <dbReference type="NCBI Taxonomy" id="867"/>
    <lineage>
        <taxon>Bacteria</taxon>
        <taxon>Pseudomonadati</taxon>
        <taxon>Pseudomonadota</taxon>
        <taxon>Gammaproteobacteria</taxon>
        <taxon>Aeromonadales</taxon>
        <taxon>Succinivibrionaceae</taxon>
        <taxon>Ruminobacter</taxon>
    </lineage>
</organism>
<evidence type="ECO:0000256" key="12">
    <source>
        <dbReference type="SAM" id="MobiDB-lite"/>
    </source>
</evidence>
<dbReference type="CDD" id="cd00446">
    <property type="entry name" value="GrpE"/>
    <property type="match status" value="1"/>
</dbReference>
<evidence type="ECO:0000313" key="14">
    <source>
        <dbReference type="Proteomes" id="UP000243745"/>
    </source>
</evidence>
<dbReference type="Proteomes" id="UP000243745">
    <property type="component" value="Unassembled WGS sequence"/>
</dbReference>
<protein>
    <recommendedName>
        <fullName evidence="8 10">Protein GrpE</fullName>
    </recommendedName>
    <alternativeName>
        <fullName evidence="9 10">HSP-70 cofactor</fullName>
    </alternativeName>
</protein>
<keyword evidence="14" id="KW-1185">Reference proteome</keyword>
<feature type="compositionally biased region" description="Polar residues" evidence="12">
    <location>
        <begin position="7"/>
        <end position="26"/>
    </location>
</feature>
<evidence type="ECO:0000256" key="9">
    <source>
        <dbReference type="ARBA" id="ARBA00076414"/>
    </source>
</evidence>
<dbReference type="HAMAP" id="MF_01151">
    <property type="entry name" value="GrpE"/>
    <property type="match status" value="1"/>
</dbReference>
<dbReference type="FunFam" id="2.30.22.10:FF:000001">
    <property type="entry name" value="Protein GrpE"/>
    <property type="match status" value="1"/>
</dbReference>
<comment type="subunit">
    <text evidence="3 10">Homodimer.</text>
</comment>
<evidence type="ECO:0000256" key="7">
    <source>
        <dbReference type="ARBA" id="ARBA00053401"/>
    </source>
</evidence>
<comment type="subcellular location">
    <subcellularLocation>
        <location evidence="1 10">Cytoplasm</location>
    </subcellularLocation>
</comment>
<keyword evidence="6 10" id="KW-0143">Chaperone</keyword>
<keyword evidence="5 10" id="KW-0346">Stress response</keyword>
<evidence type="ECO:0000313" key="13">
    <source>
        <dbReference type="EMBL" id="SFP45516.1"/>
    </source>
</evidence>
<dbReference type="InterPro" id="IPR009012">
    <property type="entry name" value="GrpE_head"/>
</dbReference>
<dbReference type="PANTHER" id="PTHR21237">
    <property type="entry name" value="GRPE PROTEIN"/>
    <property type="match status" value="1"/>
</dbReference>
<evidence type="ECO:0000256" key="10">
    <source>
        <dbReference type="HAMAP-Rule" id="MF_01151"/>
    </source>
</evidence>
<dbReference type="GO" id="GO:0051082">
    <property type="term" value="F:unfolded protein binding"/>
    <property type="evidence" value="ECO:0007669"/>
    <property type="project" value="TreeGrafter"/>
</dbReference>
<proteinExistence type="inferred from homology"/>
<dbReference type="SUPFAM" id="SSF51064">
    <property type="entry name" value="Head domain of nucleotide exchange factor GrpE"/>
    <property type="match status" value="1"/>
</dbReference>
<feature type="region of interest" description="Disordered" evidence="12">
    <location>
        <begin position="1"/>
        <end position="49"/>
    </location>
</feature>
<dbReference type="GO" id="GO:0042803">
    <property type="term" value="F:protein homodimerization activity"/>
    <property type="evidence" value="ECO:0007669"/>
    <property type="project" value="InterPro"/>
</dbReference>
<name>A0A662ZHT0_9GAMM</name>
<evidence type="ECO:0000256" key="3">
    <source>
        <dbReference type="ARBA" id="ARBA00011738"/>
    </source>
</evidence>
<dbReference type="GO" id="GO:0000774">
    <property type="term" value="F:adenyl-nucleotide exchange factor activity"/>
    <property type="evidence" value="ECO:0007669"/>
    <property type="project" value="InterPro"/>
</dbReference>
<dbReference type="RefSeq" id="WP_093142380.1">
    <property type="nucleotide sequence ID" value="NZ_FOXF01000025.1"/>
</dbReference>
<accession>A0A662ZHT0</accession>
<dbReference type="AlphaFoldDB" id="A0A662ZHT0"/>
<dbReference type="PROSITE" id="PS01071">
    <property type="entry name" value="GRPE"/>
    <property type="match status" value="1"/>
</dbReference>
<dbReference type="EMBL" id="FOXF01000025">
    <property type="protein sequence ID" value="SFP45516.1"/>
    <property type="molecule type" value="Genomic_DNA"/>
</dbReference>
<sequence length="271" mass="30474">MSEQEKQTGTAEEQVNESAETSTQNSENQEEVKAQAAEAESAEEAAEEEIDILEVAANLTPEQLRTELYSARLSIKQLKDEKNHLQKEFDRKLGALQQEKSTVMAQYDEYKKNATAEYEDKQKKIIEVTQKKLAEEIAAKEEEVKRILTRSENEISKAKSFALEGFVKDLIPSIEPLEKALFYSDRNNEQQKDLIAGLEMTMELILKAIKKNGVEVIDPLNELFDPNYQQAIQHIPNPAVPANHVMGVIQKGYALNGRLLKPALVVVSSGM</sequence>
<comment type="similarity">
    <text evidence="2 10">Belongs to the GrpE family.</text>
</comment>
<dbReference type="OrthoDB" id="9789811at2"/>
<dbReference type="GO" id="GO:0006457">
    <property type="term" value="P:protein folding"/>
    <property type="evidence" value="ECO:0007669"/>
    <property type="project" value="InterPro"/>
</dbReference>
<dbReference type="GO" id="GO:0005737">
    <property type="term" value="C:cytoplasm"/>
    <property type="evidence" value="ECO:0007669"/>
    <property type="project" value="UniProtKB-SubCell"/>
</dbReference>
<evidence type="ECO:0000256" key="5">
    <source>
        <dbReference type="ARBA" id="ARBA00023016"/>
    </source>
</evidence>
<dbReference type="Pfam" id="PF01025">
    <property type="entry name" value="GrpE"/>
    <property type="match status" value="1"/>
</dbReference>
<dbReference type="Gene3D" id="3.90.20.20">
    <property type="match status" value="1"/>
</dbReference>
<comment type="function">
    <text evidence="7 10 11">Participates actively in the response to hyperosmotic and heat shock by preventing the aggregation of stress-denatured proteins, in association with DnaK and GrpE. It is the nucleotide exchange factor for DnaK and may function as a thermosensor. Unfolded proteins bind initially to DnaJ; upon interaction with the DnaJ-bound protein, DnaK hydrolyzes its bound ATP, resulting in the formation of a stable complex. GrpE releases ADP from DnaK; ATP binding to DnaK triggers the release of the substrate protein, thus completing the reaction cycle. Several rounds of ATP-dependent interactions between DnaJ, DnaK and GrpE are required for fully efficient folding.</text>
</comment>
<evidence type="ECO:0000256" key="8">
    <source>
        <dbReference type="ARBA" id="ARBA00072274"/>
    </source>
</evidence>
<dbReference type="InterPro" id="IPR013805">
    <property type="entry name" value="GrpE_CC"/>
</dbReference>
<dbReference type="SUPFAM" id="SSF58014">
    <property type="entry name" value="Coiled-coil domain of nucleotide exchange factor GrpE"/>
    <property type="match status" value="1"/>
</dbReference>
<evidence type="ECO:0000256" key="2">
    <source>
        <dbReference type="ARBA" id="ARBA00009054"/>
    </source>
</evidence>
<evidence type="ECO:0000256" key="4">
    <source>
        <dbReference type="ARBA" id="ARBA00022490"/>
    </source>
</evidence>
<feature type="compositionally biased region" description="Acidic residues" evidence="12">
    <location>
        <begin position="40"/>
        <end position="49"/>
    </location>
</feature>
<evidence type="ECO:0000256" key="11">
    <source>
        <dbReference type="RuleBase" id="RU000639"/>
    </source>
</evidence>
<dbReference type="GO" id="GO:0051087">
    <property type="term" value="F:protein-folding chaperone binding"/>
    <property type="evidence" value="ECO:0007669"/>
    <property type="project" value="InterPro"/>
</dbReference>
<dbReference type="PANTHER" id="PTHR21237:SF23">
    <property type="entry name" value="GRPE PROTEIN HOMOLOG, MITOCHONDRIAL"/>
    <property type="match status" value="1"/>
</dbReference>
<keyword evidence="4 10" id="KW-0963">Cytoplasm</keyword>
<dbReference type="Gene3D" id="2.30.22.10">
    <property type="entry name" value="Head domain of nucleotide exchange factor GrpE"/>
    <property type="match status" value="1"/>
</dbReference>
<evidence type="ECO:0000256" key="1">
    <source>
        <dbReference type="ARBA" id="ARBA00004496"/>
    </source>
</evidence>
<dbReference type="InterPro" id="IPR000740">
    <property type="entry name" value="GrpE"/>
</dbReference>
<reference evidence="13 14" key="1">
    <citation type="submission" date="2016-10" db="EMBL/GenBank/DDBJ databases">
        <authorList>
            <person name="Varghese N."/>
            <person name="Submissions S."/>
        </authorList>
    </citation>
    <scope>NUCLEOTIDE SEQUENCE [LARGE SCALE GENOMIC DNA]</scope>
    <source>
        <strain evidence="13 14">DSM 1361</strain>
    </source>
</reference>